<name>F4PM07_CACFS</name>
<dbReference type="PANTHER" id="PTHR42680">
    <property type="entry name" value="DCTP DEAMINASE"/>
    <property type="match status" value="1"/>
</dbReference>
<evidence type="ECO:0000256" key="3">
    <source>
        <dbReference type="SAM" id="MobiDB-lite"/>
    </source>
</evidence>
<dbReference type="STRING" id="1054147.F4PM07"/>
<dbReference type="AlphaFoldDB" id="F4PM07"/>
<dbReference type="PANTHER" id="PTHR42680:SF2">
    <property type="entry name" value="DCTP DEAMINASE"/>
    <property type="match status" value="1"/>
</dbReference>
<dbReference type="GeneID" id="14874947"/>
<dbReference type="InterPro" id="IPR033704">
    <property type="entry name" value="dUTPase_trimeric"/>
</dbReference>
<keyword evidence="1" id="KW-0378">Hydrolase</keyword>
<accession>F4PM07</accession>
<feature type="compositionally biased region" description="Low complexity" evidence="3">
    <location>
        <begin position="1"/>
        <end position="15"/>
    </location>
</feature>
<dbReference type="KEGG" id="dfa:DFA_04840"/>
<proteinExistence type="predicted"/>
<dbReference type="Proteomes" id="UP000007797">
    <property type="component" value="Unassembled WGS sequence"/>
</dbReference>
<evidence type="ECO:0000256" key="2">
    <source>
        <dbReference type="ARBA" id="ARBA00023080"/>
    </source>
</evidence>
<organism evidence="4 5">
    <name type="scientific">Cavenderia fasciculata</name>
    <name type="common">Slime mold</name>
    <name type="synonym">Dictyostelium fasciculatum</name>
    <dbReference type="NCBI Taxonomy" id="261658"/>
    <lineage>
        <taxon>Eukaryota</taxon>
        <taxon>Amoebozoa</taxon>
        <taxon>Evosea</taxon>
        <taxon>Eumycetozoa</taxon>
        <taxon>Dictyostelia</taxon>
        <taxon>Acytosteliales</taxon>
        <taxon>Cavenderiaceae</taxon>
        <taxon>Cavenderia</taxon>
    </lineage>
</organism>
<dbReference type="InterPro" id="IPR036157">
    <property type="entry name" value="dUTPase-like_sf"/>
</dbReference>
<dbReference type="OMA" id="IEVCKCA"/>
<reference evidence="5" key="1">
    <citation type="journal article" date="2011" name="Genome Res.">
        <title>Phylogeny-wide analysis of social amoeba genomes highlights ancient origins for complex intercellular communication.</title>
        <authorList>
            <person name="Heidel A.J."/>
            <person name="Lawal H.M."/>
            <person name="Felder M."/>
            <person name="Schilde C."/>
            <person name="Helps N.R."/>
            <person name="Tunggal B."/>
            <person name="Rivero F."/>
            <person name="John U."/>
            <person name="Schleicher M."/>
            <person name="Eichinger L."/>
            <person name="Platzer M."/>
            <person name="Noegel A.A."/>
            <person name="Schaap P."/>
            <person name="Gloeckner G."/>
        </authorList>
    </citation>
    <scope>NUCLEOTIDE SEQUENCE [LARGE SCALE GENOMIC DNA]</scope>
    <source>
        <strain evidence="5">SH3</strain>
    </source>
</reference>
<keyword evidence="5" id="KW-1185">Reference proteome</keyword>
<dbReference type="Pfam" id="PF22769">
    <property type="entry name" value="DCD"/>
    <property type="match status" value="1"/>
</dbReference>
<keyword evidence="2" id="KW-0546">Nucleotide metabolism</keyword>
<sequence length="266" mass="30716">MEEIKQQQQQQQQQQTSTDLSNQYSKGLLSDKVILEHMKRGSVIISPFQREFLSSCSYDVTLGPFFFREQDSKSLTIYNPYSEGMVKKIWGSYQTAEKYSEWLKSSNGMTLDNVHLDDMIIWVRAGESILAHTNEFIGGALTVNSMMHCRSSLGRNFIEVCKCASLGEIGYHSRWTMEITNNSVHHTIPLIVGRRIAQIVFFDTDGTIKETSYEGKYQQGYNGDINQLKDKWHPNDMLPKMFNDKEIKNRSLSTFSMDQYSNINRK</sequence>
<dbReference type="CDD" id="cd07557">
    <property type="entry name" value="trimeric_dUTPase"/>
    <property type="match status" value="1"/>
</dbReference>
<evidence type="ECO:0000313" key="5">
    <source>
        <dbReference type="Proteomes" id="UP000007797"/>
    </source>
</evidence>
<dbReference type="GO" id="GO:0008829">
    <property type="term" value="F:dCTP deaminase activity"/>
    <property type="evidence" value="ECO:0007669"/>
    <property type="project" value="InterPro"/>
</dbReference>
<dbReference type="InterPro" id="IPR011962">
    <property type="entry name" value="dCTP_deaminase"/>
</dbReference>
<dbReference type="Gene3D" id="2.70.40.10">
    <property type="match status" value="1"/>
</dbReference>
<evidence type="ECO:0000313" key="4">
    <source>
        <dbReference type="EMBL" id="EGG22710.1"/>
    </source>
</evidence>
<feature type="region of interest" description="Disordered" evidence="3">
    <location>
        <begin position="1"/>
        <end position="22"/>
    </location>
</feature>
<gene>
    <name evidence="4" type="ORF">DFA_04840</name>
</gene>
<protein>
    <submittedName>
        <fullName evidence="4">dCTP deaminase</fullName>
    </submittedName>
</protein>
<dbReference type="GO" id="GO:0006229">
    <property type="term" value="P:dUTP biosynthetic process"/>
    <property type="evidence" value="ECO:0007669"/>
    <property type="project" value="InterPro"/>
</dbReference>
<dbReference type="RefSeq" id="XP_004360561.1">
    <property type="nucleotide sequence ID" value="XM_004360504.1"/>
</dbReference>
<dbReference type="SUPFAM" id="SSF51283">
    <property type="entry name" value="dUTPase-like"/>
    <property type="match status" value="1"/>
</dbReference>
<evidence type="ECO:0000256" key="1">
    <source>
        <dbReference type="ARBA" id="ARBA00022801"/>
    </source>
</evidence>
<dbReference type="OrthoDB" id="13808at2759"/>
<dbReference type="EMBL" id="GL883008">
    <property type="protein sequence ID" value="EGG22710.1"/>
    <property type="molecule type" value="Genomic_DNA"/>
</dbReference>